<dbReference type="RefSeq" id="WP_183450849.1">
    <property type="nucleotide sequence ID" value="NZ_JACHWB010000003.1"/>
</dbReference>
<keyword evidence="3" id="KW-1185">Reference proteome</keyword>
<reference evidence="2 3" key="1">
    <citation type="submission" date="2020-08" db="EMBL/GenBank/DDBJ databases">
        <title>The Agave Microbiome: Exploring the role of microbial communities in plant adaptations to desert environments.</title>
        <authorList>
            <person name="Partida-Martinez L.P."/>
        </authorList>
    </citation>
    <scope>NUCLEOTIDE SEQUENCE [LARGE SCALE GENOMIC DNA]</scope>
    <source>
        <strain evidence="2 3">AT3.9</strain>
    </source>
</reference>
<proteinExistence type="predicted"/>
<gene>
    <name evidence="2" type="ORF">FHR70_002672</name>
</gene>
<feature type="transmembrane region" description="Helical" evidence="1">
    <location>
        <begin position="5"/>
        <end position="22"/>
    </location>
</feature>
<name>A0A7W4VMV7_9HYPH</name>
<protein>
    <submittedName>
        <fullName evidence="2">Uncharacterized protein</fullName>
    </submittedName>
</protein>
<accession>A0A7W4VMV7</accession>
<dbReference type="AlphaFoldDB" id="A0A7W4VMV7"/>
<evidence type="ECO:0000256" key="1">
    <source>
        <dbReference type="SAM" id="Phobius"/>
    </source>
</evidence>
<keyword evidence="1" id="KW-1133">Transmembrane helix</keyword>
<dbReference type="Proteomes" id="UP000532010">
    <property type="component" value="Unassembled WGS sequence"/>
</dbReference>
<sequence length="65" mass="7338">MIGWVVRLLMIAAGAVTSWFVAKDAVNFGVVQMMVGLLLLTLIVAVLAFWPSHWTIRLNRLQRSR</sequence>
<feature type="transmembrane region" description="Helical" evidence="1">
    <location>
        <begin position="28"/>
        <end position="50"/>
    </location>
</feature>
<comment type="caution">
    <text evidence="2">The sequence shown here is derived from an EMBL/GenBank/DDBJ whole genome shotgun (WGS) entry which is preliminary data.</text>
</comment>
<evidence type="ECO:0000313" key="3">
    <source>
        <dbReference type="Proteomes" id="UP000532010"/>
    </source>
</evidence>
<evidence type="ECO:0000313" key="2">
    <source>
        <dbReference type="EMBL" id="MBB3019607.1"/>
    </source>
</evidence>
<dbReference type="EMBL" id="JACHWB010000003">
    <property type="protein sequence ID" value="MBB3019607.1"/>
    <property type="molecule type" value="Genomic_DNA"/>
</dbReference>
<keyword evidence="1" id="KW-0812">Transmembrane</keyword>
<organism evidence="2 3">
    <name type="scientific">Microvirga lupini</name>
    <dbReference type="NCBI Taxonomy" id="420324"/>
    <lineage>
        <taxon>Bacteria</taxon>
        <taxon>Pseudomonadati</taxon>
        <taxon>Pseudomonadota</taxon>
        <taxon>Alphaproteobacteria</taxon>
        <taxon>Hyphomicrobiales</taxon>
        <taxon>Methylobacteriaceae</taxon>
        <taxon>Microvirga</taxon>
    </lineage>
</organism>
<keyword evidence="1" id="KW-0472">Membrane</keyword>